<dbReference type="EMBL" id="CM007905">
    <property type="protein sequence ID" value="OTF92806.1"/>
    <property type="molecule type" value="Genomic_DNA"/>
</dbReference>
<name>A0A251S3U3_HELAN</name>
<evidence type="ECO:0000313" key="3">
    <source>
        <dbReference type="Proteomes" id="UP000215914"/>
    </source>
</evidence>
<evidence type="ECO:0000313" key="2">
    <source>
        <dbReference type="EMBL" id="OTF92806.1"/>
    </source>
</evidence>
<protein>
    <submittedName>
        <fullName evidence="2">Uncharacterized protein</fullName>
    </submittedName>
</protein>
<feature type="compositionally biased region" description="Basic and acidic residues" evidence="1">
    <location>
        <begin position="1"/>
        <end position="12"/>
    </location>
</feature>
<sequence>MVTAADWRRSRLSDGGGGGLRLRPAVRVTDRWFVSRSSDGGDDDGDGSGSVTVVVSRSTRFPRLKTVVMTMVTAVAA</sequence>
<dbReference type="Proteomes" id="UP000215914">
    <property type="component" value="Chromosome 16"/>
</dbReference>
<proteinExistence type="predicted"/>
<accession>A0A251S3U3</accession>
<evidence type="ECO:0000256" key="1">
    <source>
        <dbReference type="SAM" id="MobiDB-lite"/>
    </source>
</evidence>
<reference evidence="3" key="1">
    <citation type="journal article" date="2017" name="Nature">
        <title>The sunflower genome provides insights into oil metabolism, flowering and Asterid evolution.</title>
        <authorList>
            <person name="Badouin H."/>
            <person name="Gouzy J."/>
            <person name="Grassa C.J."/>
            <person name="Murat F."/>
            <person name="Staton S.E."/>
            <person name="Cottret L."/>
            <person name="Lelandais-Briere C."/>
            <person name="Owens G.L."/>
            <person name="Carrere S."/>
            <person name="Mayjonade B."/>
            <person name="Legrand L."/>
            <person name="Gill N."/>
            <person name="Kane N.C."/>
            <person name="Bowers J.E."/>
            <person name="Hubner S."/>
            <person name="Bellec A."/>
            <person name="Berard A."/>
            <person name="Berges H."/>
            <person name="Blanchet N."/>
            <person name="Boniface M.C."/>
            <person name="Brunel D."/>
            <person name="Catrice O."/>
            <person name="Chaidir N."/>
            <person name="Claudel C."/>
            <person name="Donnadieu C."/>
            <person name="Faraut T."/>
            <person name="Fievet G."/>
            <person name="Helmstetter N."/>
            <person name="King M."/>
            <person name="Knapp S.J."/>
            <person name="Lai Z."/>
            <person name="Le Paslier M.C."/>
            <person name="Lippi Y."/>
            <person name="Lorenzon L."/>
            <person name="Mandel J.R."/>
            <person name="Marage G."/>
            <person name="Marchand G."/>
            <person name="Marquand E."/>
            <person name="Bret-Mestries E."/>
            <person name="Morien E."/>
            <person name="Nambeesan S."/>
            <person name="Nguyen T."/>
            <person name="Pegot-Espagnet P."/>
            <person name="Pouilly N."/>
            <person name="Raftis F."/>
            <person name="Sallet E."/>
            <person name="Schiex T."/>
            <person name="Thomas J."/>
            <person name="Vandecasteele C."/>
            <person name="Vares D."/>
            <person name="Vear F."/>
            <person name="Vautrin S."/>
            <person name="Crespi M."/>
            <person name="Mangin B."/>
            <person name="Burke J.M."/>
            <person name="Salse J."/>
            <person name="Munos S."/>
            <person name="Vincourt P."/>
            <person name="Rieseberg L.H."/>
            <person name="Langlade N.B."/>
        </authorList>
    </citation>
    <scope>NUCLEOTIDE SEQUENCE [LARGE SCALE GENOMIC DNA]</scope>
    <source>
        <strain evidence="3">cv. SF193</strain>
    </source>
</reference>
<organism evidence="2 3">
    <name type="scientific">Helianthus annuus</name>
    <name type="common">Common sunflower</name>
    <dbReference type="NCBI Taxonomy" id="4232"/>
    <lineage>
        <taxon>Eukaryota</taxon>
        <taxon>Viridiplantae</taxon>
        <taxon>Streptophyta</taxon>
        <taxon>Embryophyta</taxon>
        <taxon>Tracheophyta</taxon>
        <taxon>Spermatophyta</taxon>
        <taxon>Magnoliopsida</taxon>
        <taxon>eudicotyledons</taxon>
        <taxon>Gunneridae</taxon>
        <taxon>Pentapetalae</taxon>
        <taxon>asterids</taxon>
        <taxon>campanulids</taxon>
        <taxon>Asterales</taxon>
        <taxon>Asteraceae</taxon>
        <taxon>Asteroideae</taxon>
        <taxon>Heliantheae alliance</taxon>
        <taxon>Heliantheae</taxon>
        <taxon>Helianthus</taxon>
    </lineage>
</organism>
<feature type="region of interest" description="Disordered" evidence="1">
    <location>
        <begin position="1"/>
        <end position="20"/>
    </location>
</feature>
<gene>
    <name evidence="2" type="ORF">HannXRQ_Chr16g0525971</name>
</gene>
<keyword evidence="3" id="KW-1185">Reference proteome</keyword>
<dbReference type="InParanoid" id="A0A251S3U3"/>
<dbReference type="AlphaFoldDB" id="A0A251S3U3"/>